<evidence type="ECO:0000313" key="2">
    <source>
        <dbReference type="EMBL" id="VAW17295.1"/>
    </source>
</evidence>
<protein>
    <submittedName>
        <fullName evidence="2">Uncharacterized protein</fullName>
    </submittedName>
</protein>
<dbReference type="EMBL" id="UOEO01000070">
    <property type="protein sequence ID" value="VAW17295.1"/>
    <property type="molecule type" value="Genomic_DNA"/>
</dbReference>
<proteinExistence type="predicted"/>
<organism evidence="2">
    <name type="scientific">hydrothermal vent metagenome</name>
    <dbReference type="NCBI Taxonomy" id="652676"/>
    <lineage>
        <taxon>unclassified sequences</taxon>
        <taxon>metagenomes</taxon>
        <taxon>ecological metagenomes</taxon>
    </lineage>
</organism>
<keyword evidence="1" id="KW-1133">Transmembrane helix</keyword>
<sequence>MTEISTSPSTSSRWRPPSLFNLAAIALLLALAGLGAAYLLLAMANNRPETKLSTWSKPLVQKNIAATELTIPASWISASDNGNSASGDQLDLEVNLQFAPGAKPHPVKLRLIASSKAQPSSYLLDTVYLRQFSPLQENGVSGLIGKPLNPKEGFENETVWYDPISTRPFVAKCLGANINSPEASCLRTVQLTSQLAIIYRFDVDLLAYWKNFDATMLPILTQIGVFSN</sequence>
<gene>
    <name evidence="2" type="ORF">MNBD_ALPHA12-457</name>
</gene>
<keyword evidence="1" id="KW-0472">Membrane</keyword>
<accession>A0A3B0TFF1</accession>
<dbReference type="AlphaFoldDB" id="A0A3B0TFF1"/>
<keyword evidence="1" id="KW-0812">Transmembrane</keyword>
<name>A0A3B0TFF1_9ZZZZ</name>
<evidence type="ECO:0000256" key="1">
    <source>
        <dbReference type="SAM" id="Phobius"/>
    </source>
</evidence>
<feature type="transmembrane region" description="Helical" evidence="1">
    <location>
        <begin position="20"/>
        <end position="41"/>
    </location>
</feature>
<reference evidence="2" key="1">
    <citation type="submission" date="2018-06" db="EMBL/GenBank/DDBJ databases">
        <authorList>
            <person name="Zhirakovskaya E."/>
        </authorList>
    </citation>
    <scope>NUCLEOTIDE SEQUENCE</scope>
</reference>